<reference evidence="8" key="1">
    <citation type="submission" date="2023-07" db="EMBL/GenBank/DDBJ databases">
        <authorList>
            <person name="Kim M.K."/>
        </authorList>
    </citation>
    <scope>NUCLEOTIDE SEQUENCE</scope>
    <source>
        <strain evidence="8">CA1-15</strain>
    </source>
</reference>
<dbReference type="InterPro" id="IPR013786">
    <property type="entry name" value="AcylCoA_DH/ox_N"/>
</dbReference>
<sequence>MSDGAMLIEAAQRLFADRIDDAAMRRARGGEWIGEAWDAIAEMGLPLALVSEEAGGFGVETVDALALVRLAGAHALPLPLAETMLANGALGAAGLPLAEGPAALIDGAGLTIAGEGAGWRITGTAARVPWARDLSTLVVADGAHTFRIGAGCTVAERSTNLAAMPRDDLAIDAYCEASGPATGVSPLLAGAALRSLQIAGALETVLALTIEHVSDRVQFGRSLSKFQAVQHELAKLGGDVAVAGAAADMAAEALAGDPAEATLAIAAATIRAREAAGSAVAIAQQLHGAIGFTVEHRLHWYTTALWSWRDEEGGTRYWSDLLGRAALAAGGAGFWQFVTEAA</sequence>
<dbReference type="InterPro" id="IPR009075">
    <property type="entry name" value="AcylCo_DH/oxidase_C"/>
</dbReference>
<dbReference type="EC" id="1.-.-.-" evidence="8"/>
<keyword evidence="3" id="KW-0285">Flavoprotein</keyword>
<accession>A0ABT8ZX22</accession>
<feature type="domain" description="Acyl-CoA dehydrogenase/oxidase N-terminal" evidence="7">
    <location>
        <begin position="5"/>
        <end position="77"/>
    </location>
</feature>
<evidence type="ECO:0000313" key="8">
    <source>
        <dbReference type="EMBL" id="MDO7842098.1"/>
    </source>
</evidence>
<dbReference type="GO" id="GO:0016491">
    <property type="term" value="F:oxidoreductase activity"/>
    <property type="evidence" value="ECO:0007669"/>
    <property type="project" value="UniProtKB-KW"/>
</dbReference>
<dbReference type="PANTHER" id="PTHR43884">
    <property type="entry name" value="ACYL-COA DEHYDROGENASE"/>
    <property type="match status" value="1"/>
</dbReference>
<keyword evidence="4" id="KW-0274">FAD</keyword>
<comment type="cofactor">
    <cofactor evidence="1">
        <name>FAD</name>
        <dbReference type="ChEBI" id="CHEBI:57692"/>
    </cofactor>
</comment>
<evidence type="ECO:0000313" key="9">
    <source>
        <dbReference type="Proteomes" id="UP001176468"/>
    </source>
</evidence>
<comment type="similarity">
    <text evidence="2">Belongs to the acyl-CoA dehydrogenase family.</text>
</comment>
<dbReference type="InterPro" id="IPR037069">
    <property type="entry name" value="AcylCoA_DH/ox_N_sf"/>
</dbReference>
<dbReference type="Gene3D" id="1.10.540.10">
    <property type="entry name" value="Acyl-CoA dehydrogenase/oxidase, N-terminal domain"/>
    <property type="match status" value="1"/>
</dbReference>
<comment type="caution">
    <text evidence="8">The sequence shown here is derived from an EMBL/GenBank/DDBJ whole genome shotgun (WGS) entry which is preliminary data.</text>
</comment>
<dbReference type="SUPFAM" id="SSF56645">
    <property type="entry name" value="Acyl-CoA dehydrogenase NM domain-like"/>
    <property type="match status" value="1"/>
</dbReference>
<evidence type="ECO:0000256" key="4">
    <source>
        <dbReference type="ARBA" id="ARBA00022827"/>
    </source>
</evidence>
<dbReference type="PANTHER" id="PTHR43884:SF20">
    <property type="entry name" value="ACYL-COA DEHYDROGENASE FADE28"/>
    <property type="match status" value="1"/>
</dbReference>
<evidence type="ECO:0000256" key="3">
    <source>
        <dbReference type="ARBA" id="ARBA00022630"/>
    </source>
</evidence>
<proteinExistence type="inferred from homology"/>
<dbReference type="RefSeq" id="WP_304560568.1">
    <property type="nucleotide sequence ID" value="NZ_JAUQSZ010000004.1"/>
</dbReference>
<evidence type="ECO:0000256" key="2">
    <source>
        <dbReference type="ARBA" id="ARBA00009347"/>
    </source>
</evidence>
<evidence type="ECO:0000259" key="6">
    <source>
        <dbReference type="Pfam" id="PF00441"/>
    </source>
</evidence>
<dbReference type="Pfam" id="PF02771">
    <property type="entry name" value="Acyl-CoA_dh_N"/>
    <property type="match status" value="1"/>
</dbReference>
<dbReference type="EMBL" id="JAUQSZ010000004">
    <property type="protein sequence ID" value="MDO7842098.1"/>
    <property type="molecule type" value="Genomic_DNA"/>
</dbReference>
<keyword evidence="5 8" id="KW-0560">Oxidoreductase</keyword>
<keyword evidence="9" id="KW-1185">Reference proteome</keyword>
<evidence type="ECO:0000259" key="7">
    <source>
        <dbReference type="Pfam" id="PF02771"/>
    </source>
</evidence>
<evidence type="ECO:0000256" key="1">
    <source>
        <dbReference type="ARBA" id="ARBA00001974"/>
    </source>
</evidence>
<dbReference type="InterPro" id="IPR036250">
    <property type="entry name" value="AcylCo_DH-like_C"/>
</dbReference>
<dbReference type="SUPFAM" id="SSF47203">
    <property type="entry name" value="Acyl-CoA dehydrogenase C-terminal domain-like"/>
    <property type="match status" value="1"/>
</dbReference>
<dbReference type="Pfam" id="PF00441">
    <property type="entry name" value="Acyl-CoA_dh_1"/>
    <property type="match status" value="1"/>
</dbReference>
<dbReference type="InterPro" id="IPR009100">
    <property type="entry name" value="AcylCoA_DH/oxidase_NM_dom_sf"/>
</dbReference>
<dbReference type="Gene3D" id="1.20.140.10">
    <property type="entry name" value="Butyryl-CoA Dehydrogenase, subunit A, domain 3"/>
    <property type="match status" value="1"/>
</dbReference>
<name>A0ABT8ZX22_9SPHN</name>
<protein>
    <submittedName>
        <fullName evidence="8">Acyl-CoA dehydrogenase family protein</fullName>
        <ecNumber evidence="8">1.-.-.-</ecNumber>
    </submittedName>
</protein>
<feature type="domain" description="Acyl-CoA dehydrogenase/oxidase C-terminal" evidence="6">
    <location>
        <begin position="193"/>
        <end position="302"/>
    </location>
</feature>
<organism evidence="8 9">
    <name type="scientific">Sphingomonas immobilis</name>
    <dbReference type="NCBI Taxonomy" id="3063997"/>
    <lineage>
        <taxon>Bacteria</taxon>
        <taxon>Pseudomonadati</taxon>
        <taxon>Pseudomonadota</taxon>
        <taxon>Alphaproteobacteria</taxon>
        <taxon>Sphingomonadales</taxon>
        <taxon>Sphingomonadaceae</taxon>
        <taxon>Sphingomonas</taxon>
    </lineage>
</organism>
<dbReference type="Proteomes" id="UP001176468">
    <property type="component" value="Unassembled WGS sequence"/>
</dbReference>
<gene>
    <name evidence="8" type="ORF">Q5H94_07160</name>
</gene>
<evidence type="ECO:0000256" key="5">
    <source>
        <dbReference type="ARBA" id="ARBA00023002"/>
    </source>
</evidence>